<evidence type="ECO:0000256" key="1">
    <source>
        <dbReference type="SAM" id="MobiDB-lite"/>
    </source>
</evidence>
<feature type="compositionally biased region" description="Low complexity" evidence="1">
    <location>
        <begin position="218"/>
        <end position="227"/>
    </location>
</feature>
<keyword evidence="2" id="KW-1133">Transmembrane helix</keyword>
<feature type="compositionally biased region" description="Low complexity" evidence="1">
    <location>
        <begin position="75"/>
        <end position="85"/>
    </location>
</feature>
<protein>
    <submittedName>
        <fullName evidence="3">Uncharacterized protein</fullName>
    </submittedName>
</protein>
<evidence type="ECO:0000256" key="2">
    <source>
        <dbReference type="SAM" id="Phobius"/>
    </source>
</evidence>
<feature type="compositionally biased region" description="Low complexity" evidence="1">
    <location>
        <begin position="128"/>
        <end position="155"/>
    </location>
</feature>
<evidence type="ECO:0000313" key="3">
    <source>
        <dbReference type="Ensembl" id="ENSCMMP00000014350.1"/>
    </source>
</evidence>
<accession>A0A8C3C2B3</accession>
<dbReference type="Proteomes" id="UP000694556">
    <property type="component" value="Chromosome 21"/>
</dbReference>
<reference evidence="3" key="1">
    <citation type="submission" date="2018-09" db="EMBL/GenBank/DDBJ databases">
        <title>Common duck and Muscovy duck high density SNP chip.</title>
        <authorList>
            <person name="Vignal A."/>
            <person name="Thebault N."/>
            <person name="Warren W.C."/>
        </authorList>
    </citation>
    <scope>NUCLEOTIDE SEQUENCE [LARGE SCALE GENOMIC DNA]</scope>
</reference>
<feature type="compositionally biased region" description="Gly residues" evidence="1">
    <location>
        <begin position="200"/>
        <end position="217"/>
    </location>
</feature>
<proteinExistence type="predicted"/>
<feature type="compositionally biased region" description="Low complexity" evidence="1">
    <location>
        <begin position="169"/>
        <end position="179"/>
    </location>
</feature>
<organism evidence="3 4">
    <name type="scientific">Cairina moschata</name>
    <name type="common">Muscovy duck</name>
    <dbReference type="NCBI Taxonomy" id="8855"/>
    <lineage>
        <taxon>Eukaryota</taxon>
        <taxon>Metazoa</taxon>
        <taxon>Chordata</taxon>
        <taxon>Craniata</taxon>
        <taxon>Vertebrata</taxon>
        <taxon>Euteleostomi</taxon>
        <taxon>Archelosauria</taxon>
        <taxon>Archosauria</taxon>
        <taxon>Dinosauria</taxon>
        <taxon>Saurischia</taxon>
        <taxon>Theropoda</taxon>
        <taxon>Coelurosauria</taxon>
        <taxon>Aves</taxon>
        <taxon>Neognathae</taxon>
        <taxon>Galloanserae</taxon>
        <taxon>Anseriformes</taxon>
        <taxon>Anatidae</taxon>
        <taxon>Anatinae</taxon>
        <taxon>Cairina</taxon>
    </lineage>
</organism>
<dbReference type="Ensembl" id="ENSCMMT00000015812.1">
    <property type="protein sequence ID" value="ENSCMMP00000014350.1"/>
    <property type="gene ID" value="ENSCMMG00000009154.1"/>
</dbReference>
<keyword evidence="2" id="KW-0472">Membrane</keyword>
<feature type="region of interest" description="Disordered" evidence="1">
    <location>
        <begin position="52"/>
        <end position="250"/>
    </location>
</feature>
<dbReference type="AlphaFoldDB" id="A0A8C3C2B3"/>
<feature type="compositionally biased region" description="Gly residues" evidence="1">
    <location>
        <begin position="238"/>
        <end position="250"/>
    </location>
</feature>
<reference evidence="3" key="3">
    <citation type="submission" date="2025-09" db="UniProtKB">
        <authorList>
            <consortium name="Ensembl"/>
        </authorList>
    </citation>
    <scope>IDENTIFICATION</scope>
</reference>
<name>A0A8C3C2B3_CAIMO</name>
<evidence type="ECO:0000313" key="4">
    <source>
        <dbReference type="Proteomes" id="UP000694556"/>
    </source>
</evidence>
<sequence length="296" mass="30635">MNMGAELCLPWRWGRGRCGRPRMERISRCISRRSGPRSRRWMKLECTSLSTVKSARTQRSQSAGAAAPSTRSQEAGCPRPAARIAAGRRPRGAAGGSGGSGLPRRGALPSTMRAAGGRSTVPGGCSLRRPAAPREAPQPAHGPQGAARWSRPMGRSGEEREREERRGGRAAAASCGRARSGARRRARAAPRAPATALGQGLMGTGTNGGGSPNGRGAPGRPRHGAAPPAGPPARPAGRGVGRAPQGGWGLRGVGGGGDSAAARNGFFLLWNLPCFCVFGCLLAGACSAWWLWWDAA</sequence>
<keyword evidence="2" id="KW-0812">Transmembrane</keyword>
<keyword evidence="4" id="KW-1185">Reference proteome</keyword>
<feature type="compositionally biased region" description="Polar residues" evidence="1">
    <location>
        <begin position="52"/>
        <end position="73"/>
    </location>
</feature>
<reference evidence="3" key="2">
    <citation type="submission" date="2025-08" db="UniProtKB">
        <authorList>
            <consortium name="Ensembl"/>
        </authorList>
    </citation>
    <scope>IDENTIFICATION</scope>
</reference>
<feature type="transmembrane region" description="Helical" evidence="2">
    <location>
        <begin position="268"/>
        <end position="292"/>
    </location>
</feature>
<feature type="compositionally biased region" description="Basic and acidic residues" evidence="1">
    <location>
        <begin position="156"/>
        <end position="167"/>
    </location>
</feature>